<protein>
    <submittedName>
        <fullName evidence="1">Uncharacterized protein</fullName>
    </submittedName>
</protein>
<name>X1DPX1_9ZZZZ</name>
<evidence type="ECO:0000313" key="1">
    <source>
        <dbReference type="EMBL" id="GAH22996.1"/>
    </source>
</evidence>
<gene>
    <name evidence="1" type="ORF">S01H4_67430</name>
</gene>
<dbReference type="AlphaFoldDB" id="X1DPX1"/>
<feature type="non-terminal residue" evidence="1">
    <location>
        <position position="1"/>
    </location>
</feature>
<accession>X1DPX1</accession>
<dbReference type="EMBL" id="BART01042419">
    <property type="protein sequence ID" value="GAH22996.1"/>
    <property type="molecule type" value="Genomic_DNA"/>
</dbReference>
<reference evidence="1" key="1">
    <citation type="journal article" date="2014" name="Front. Microbiol.">
        <title>High frequency of phylogenetically diverse reductive dehalogenase-homologous genes in deep subseafloor sedimentary metagenomes.</title>
        <authorList>
            <person name="Kawai M."/>
            <person name="Futagami T."/>
            <person name="Toyoda A."/>
            <person name="Takaki Y."/>
            <person name="Nishi S."/>
            <person name="Hori S."/>
            <person name="Arai W."/>
            <person name="Tsubouchi T."/>
            <person name="Morono Y."/>
            <person name="Uchiyama I."/>
            <person name="Ito T."/>
            <person name="Fujiyama A."/>
            <person name="Inagaki F."/>
            <person name="Takami H."/>
        </authorList>
    </citation>
    <scope>NUCLEOTIDE SEQUENCE</scope>
    <source>
        <strain evidence="1">Expedition CK06-06</strain>
    </source>
</reference>
<sequence length="32" mass="3710">RSIMSKPANVVMTSILRDEYVDDKKTGVRERD</sequence>
<proteinExistence type="predicted"/>
<feature type="non-terminal residue" evidence="1">
    <location>
        <position position="32"/>
    </location>
</feature>
<comment type="caution">
    <text evidence="1">The sequence shown here is derived from an EMBL/GenBank/DDBJ whole genome shotgun (WGS) entry which is preliminary data.</text>
</comment>
<organism evidence="1">
    <name type="scientific">marine sediment metagenome</name>
    <dbReference type="NCBI Taxonomy" id="412755"/>
    <lineage>
        <taxon>unclassified sequences</taxon>
        <taxon>metagenomes</taxon>
        <taxon>ecological metagenomes</taxon>
    </lineage>
</organism>